<dbReference type="EMBL" id="GDHC01004974">
    <property type="protein sequence ID" value="JAQ13655.1"/>
    <property type="molecule type" value="Transcribed_RNA"/>
</dbReference>
<feature type="non-terminal residue" evidence="2">
    <location>
        <position position="3321"/>
    </location>
</feature>
<feature type="region of interest" description="Disordered" evidence="1">
    <location>
        <begin position="2058"/>
        <end position="2096"/>
    </location>
</feature>
<feature type="region of interest" description="Disordered" evidence="1">
    <location>
        <begin position="2577"/>
        <end position="2598"/>
    </location>
</feature>
<feature type="compositionally biased region" description="Basic and acidic residues" evidence="1">
    <location>
        <begin position="3135"/>
        <end position="3145"/>
    </location>
</feature>
<feature type="compositionally biased region" description="Basic and acidic residues" evidence="1">
    <location>
        <begin position="3159"/>
        <end position="3191"/>
    </location>
</feature>
<accession>A0A146M324</accession>
<feature type="compositionally biased region" description="Polar residues" evidence="1">
    <location>
        <begin position="2740"/>
        <end position="2752"/>
    </location>
</feature>
<proteinExistence type="predicted"/>
<evidence type="ECO:0000313" key="2">
    <source>
        <dbReference type="EMBL" id="JAQ13655.1"/>
    </source>
</evidence>
<gene>
    <name evidence="2" type="ORF">g.91776</name>
</gene>
<feature type="region of interest" description="Disordered" evidence="1">
    <location>
        <begin position="2929"/>
        <end position="2970"/>
    </location>
</feature>
<feature type="compositionally biased region" description="Polar residues" evidence="1">
    <location>
        <begin position="2585"/>
        <end position="2598"/>
    </location>
</feature>
<feature type="region of interest" description="Disordered" evidence="1">
    <location>
        <begin position="2732"/>
        <end position="2791"/>
    </location>
</feature>
<protein>
    <submittedName>
        <fullName evidence="2">Uncharacterized protein</fullName>
    </submittedName>
</protein>
<evidence type="ECO:0000256" key="1">
    <source>
        <dbReference type="SAM" id="MobiDB-lite"/>
    </source>
</evidence>
<sequence>METTEHKPIDKVDQIKANTDVIELNLPLQQSSEIFESEQNIETKPDRSTTVTQRVLEGLQIATTSETLAEHSVDKSEQFKTKLATADQKLTPTDVLTTDEVITQETVKEFTVTTSASTNADKSLIFNTSLVTEEAEVQSSVVPIKDESMTTRRASTQLLLHSAIQTEEVTVESDISKLQTTNPQTENIGEQIIEQQALVTQQTEIQQDTQELGLEVIPLEKRAEQIIMPSSAVCTQDVLTHVQTTDIPEDQHKPSTVSVDVIQMSAPTITQHDVGENIPVLEPEKHNLGQAAQDLLPHQHVEIHLPNVLHSTNDLKEQEETAVTPKVDILMGLPIAEKREVGTHEGTEDIVTKSTVKKAKTQISIDEHTSTSVEQTMGEDSLGRIPEFARKESTADINIEGFNLATSETISPGETSSLLTATIAKTEDATATYQPDEQQEPTVHETVGEFTSAPIEQTKADIQITKAQNLPEVQEHFASEQVESRNNQQTVKRHSKAKIYVEGLNLTVQEEIETEETSYSLPLLQSPKDSAVGAIQTTEQLQQPSVHEIVGGFNVLQPESTKAEMNLTKPQVIPQVLQHISTEQVDLQDTQQEVRRHSKASINIEGLHLAIQSKTDTGETSSSITSSTTVTEAAVQSVQPKEHKEPITQELASEFTVSPTSTMVAEIKISKLKPLPQVEEHILQEQTETQEVGKAPKRHSKATINVEGLNLPLKEQIDTEETSFTLSTSKPTKDDVITSIQVLEQQEPSIRETVGEFSKAPLELKQAMIGLTQPQVLPEVHEQIQSEQVDSHVISVTLKRKSKATIDVDGLTVPLQVEVDATETSTPLAQLPERTTDSVVKAHQPAEQHEPLVQEIAGQFDVPIEPTKAAQTSLTSGQSLPQVQEMIPSESVRLQDYPQTKRGSKAAINVEGLNLTVKQEVGTSETPSTLQTPLGTTADAIESFETTQQYNPTIQETVGAFTVSAKESSTAEVNITKPHPLPQVQEHITSGLVDADNLPQTTKRDSKATINVEGLSLPVREEIDTQETPSVLPKLNISTDGAITTVQSTEQEQPSVQEVAGEFTVTPTKSTHAKLELTKPHALPQIQQQFSTGQVVSQNLDEQQKLITKGIVKIEGLNLPSQEIVGTEETTLKLPQLQSPVDSAIGVLLPHEQQETTAHEVVGEFGSSPLATESADIHLAKPQKVLPLVEQQITSEEVEQQVNLQLVKRDSKAKINLEGLHLPISENINTGEFPSTFTKDKPNIGEVFTANVPKQLEETGTQEIVEGFDILPIQSAKGAIHLTESKTVPQTEQHIVSEQVKTKDIEKQRDSKADVNVEGLSLPISVTIRTGETLEDLETITPTHDDTITSNLSVERQELTVQETATEFDKYTPETTTAELRLTKPTVLPQVTQLIHTEQATEHEVTFTRKDSKAGVKIEELQSAVSQGMVPEENLKTLETKQPEMDDAVEVKHTTESHEITPQETLSEFDVSPLKTKKAQTDLTKLQHLPQVEEQLISEHTVKIIHKTTKRDSKTDISVEGLNLPLSEVRTVEESPLTLTLSAPTTSKAILSQLPHEQTEPRVSETASQFDEPLSELTTANVTIASTKVLPQVEEQVPTEQVDTTIKKKLKRKTKGKIKVEGLVAPLQEDIPIEDTTKAPSTSPMEITEATPTTQEQSTDSTITGELYIPHKVRAKPTNEHSEIYTSESYDITTCKPVTAKQEEIIQMSDTTQTKQLETNKTRSTETIADLQPKVSERVVQGKRKETKTVTKDEHEQVIRKQGTQNDENEPITTITTQKEPSHTCTTTTTRVVKIGSKLQIEKTKIEENKEDGKLTTREEQVLPEGTEITKDSPYEQHIPEELKALVLEETFEAAQVTEVVTVQTLGKQKHTTIEKMFRAKVDGNETTSSSRKENIESIPTLLMDTISKLQEVPTDTATEVIHPLESLTVTETVTKIVSIGGRKKVEREKVIRRIDKGVETIEVVEEIPKGTNITEDLPNLRPILREIGTVVEDEAFEQTIISEIRREKISGNKKETKTKQVVKNIVNGQEQISEKETQSTEFIDQKQPKQQIEITELAEDEKKSKAKPKRLTKKVKKPTKSTTTDYSTGSFEERLSPETVEPILEAQPQQSCTVTETVTMIGKRGGKFVVQRNKVVKRNLDGNESIDYVEEIPEGTEITETIPALEVIFCKLKPKLEDRKFEMARVTEIVTEKILGNRKSLATTETIKDIVDGHEHTSTRTTQSEEYIHPIEVEQPDSVEIVDVTEELVGPSKKPEKYHTSEELLNLVEITGDFNELIKPATVEEATIPHHSTTVSEITTTLYKDGKDHKVKRDKVIKRIVDGKQSVETISEIPEDTTVTEEIPLLKAMLEKLKPVLEDEKFERAIVTEVITQNIDGKEKVTVSKETIKNKVDGHEEINTREIKFTEQLQPEQIVTETSGITEVTKDGKTKQGKKKTTVKTIKNPNIESLVDEVTHDLNEPTPANATEFVSPLLTHTVTETVTKFHRDGKQNKVRRNKVIKNIVNGKETVAVEEEIPEGTEVTDDLPLLKSIIQKLSHVLEDGKFETAEVTEVVTDTISGDKKVTKTKETIKEVVDGRERTSDTETQSTASIRPQSGETSTLKIIKTGKIKGDTPRLAEEADYFIGPIQTHKITEVTTLIHREGNKNKVKREKAIRTIADGKETTEVVVEIPEGTDVVEDLPLLKLIVEKLKPVLEERKFETAEITEVITEMVSGDKKVTKTKEIIKKVVGGQEHTSVKETSSSENVTPQCGISDEEETKKPKKRATQIKKHDTSLLTDDKAKPSESVKPVSAKVIETPIETQKITELSTTIYRDGQKKKIKRNKIVTNITNGEESTEVVEEIPDGTDFIEDLPSLKPLVQRLEPILEDEKFETATVTEVTIETISGDKKVIKKSETIKKVVDGQEHSVTKETEFPEMDIPVLLLDSPEKTNLTEPGGIETKIGKPEKKTPKKPLTGSSSDSEKEKITSKITETTTEIVKDGQKTKVKREKVIKEGETDKIVVEEISENTELTDALPLLKPTREKLKLVLENKKFERALITEIITEKCSGREMVTATKETVRTIIDGVEKTSTREIETTKQIQPGEIVPESIPGEQVTDGNLKKKLKKKKKVKQEEPKMSITEELERCRKPELECRDTEADEPQKILLLPSETLSLKEPPEEVKHREQPNKEKPEEMETFKKVEKKKMQSEEEEPESQITKEIPTLQPQGPEKQIIPEQAKSKLKLVPMKIERKETKTSQMKIEELKPDQPLFTTIKLRKASVIPKPENPRNDAPKRFLLKSRITHTQYPPEMKYAVVTVLHKVEVDCGILSRNYKEAEK</sequence>
<feature type="region of interest" description="Disordered" evidence="1">
    <location>
        <begin position="1634"/>
        <end position="1660"/>
    </location>
</feature>
<organism evidence="2">
    <name type="scientific">Lygus hesperus</name>
    <name type="common">Western plant bug</name>
    <dbReference type="NCBI Taxonomy" id="30085"/>
    <lineage>
        <taxon>Eukaryota</taxon>
        <taxon>Metazoa</taxon>
        <taxon>Ecdysozoa</taxon>
        <taxon>Arthropoda</taxon>
        <taxon>Hexapoda</taxon>
        <taxon>Insecta</taxon>
        <taxon>Pterygota</taxon>
        <taxon>Neoptera</taxon>
        <taxon>Paraneoptera</taxon>
        <taxon>Hemiptera</taxon>
        <taxon>Heteroptera</taxon>
        <taxon>Panheteroptera</taxon>
        <taxon>Cimicomorpha</taxon>
        <taxon>Miridae</taxon>
        <taxon>Mirini</taxon>
        <taxon>Lygus</taxon>
    </lineage>
</organism>
<feature type="compositionally biased region" description="Polar residues" evidence="1">
    <location>
        <begin position="1638"/>
        <end position="1660"/>
    </location>
</feature>
<feature type="compositionally biased region" description="Basic and acidic residues" evidence="1">
    <location>
        <begin position="2771"/>
        <end position="2787"/>
    </location>
</feature>
<feature type="compositionally biased region" description="Basic and acidic residues" evidence="1">
    <location>
        <begin position="1743"/>
        <end position="1759"/>
    </location>
</feature>
<feature type="compositionally biased region" description="Basic residues" evidence="1">
    <location>
        <begin position="2065"/>
        <end position="2080"/>
    </location>
</feature>
<name>A0A146M324_LYGHE</name>
<reference evidence="2" key="1">
    <citation type="journal article" date="2016" name="Gigascience">
        <title>De novo construction of an expanded transcriptome assembly for the western tarnished plant bug, Lygus hesperus.</title>
        <authorList>
            <person name="Tassone E.E."/>
            <person name="Geib S.M."/>
            <person name="Hall B."/>
            <person name="Fabrick J.A."/>
            <person name="Brent C.S."/>
            <person name="Hull J.J."/>
        </authorList>
    </citation>
    <scope>NUCLEOTIDE SEQUENCE</scope>
</reference>
<feature type="region of interest" description="Disordered" evidence="1">
    <location>
        <begin position="1740"/>
        <end position="1766"/>
    </location>
</feature>
<feature type="region of interest" description="Disordered" evidence="1">
    <location>
        <begin position="3135"/>
        <end position="3222"/>
    </location>
</feature>